<keyword evidence="1" id="KW-1133">Transmembrane helix</keyword>
<accession>A0A0K8TIJ1</accession>
<dbReference type="Gene3D" id="1.25.40.420">
    <property type="match status" value="1"/>
</dbReference>
<dbReference type="SUPFAM" id="SSF54695">
    <property type="entry name" value="POZ domain"/>
    <property type="match status" value="1"/>
</dbReference>
<organism evidence="4">
    <name type="scientific">Lygus hesperus</name>
    <name type="common">Western plant bug</name>
    <dbReference type="NCBI Taxonomy" id="30085"/>
    <lineage>
        <taxon>Eukaryota</taxon>
        <taxon>Metazoa</taxon>
        <taxon>Ecdysozoa</taxon>
        <taxon>Arthropoda</taxon>
        <taxon>Hexapoda</taxon>
        <taxon>Insecta</taxon>
        <taxon>Pterygota</taxon>
        <taxon>Neoptera</taxon>
        <taxon>Paraneoptera</taxon>
        <taxon>Hemiptera</taxon>
        <taxon>Heteroptera</taxon>
        <taxon>Panheteroptera</taxon>
        <taxon>Cimicomorpha</taxon>
        <taxon>Miridae</taxon>
        <taxon>Mirini</taxon>
        <taxon>Lygus</taxon>
    </lineage>
</organism>
<dbReference type="SUPFAM" id="SSF49599">
    <property type="entry name" value="TRAF domain-like"/>
    <property type="match status" value="1"/>
</dbReference>
<evidence type="ECO:0000259" key="3">
    <source>
        <dbReference type="PROSITE" id="PS50144"/>
    </source>
</evidence>
<dbReference type="PANTHER" id="PTHR24413">
    <property type="entry name" value="SPECKLE-TYPE POZ PROTEIN"/>
    <property type="match status" value="1"/>
</dbReference>
<dbReference type="InterPro" id="IPR002083">
    <property type="entry name" value="MATH/TRAF_dom"/>
</dbReference>
<evidence type="ECO:0000313" key="4">
    <source>
        <dbReference type="EMBL" id="JAG64955.1"/>
    </source>
</evidence>
<dbReference type="InterPro" id="IPR000210">
    <property type="entry name" value="BTB/POZ_dom"/>
</dbReference>
<protein>
    <recommendedName>
        <fullName evidence="5">Speckle-type POZ protein</fullName>
    </recommendedName>
</protein>
<name>A0A0K8TIJ1_LYGHE</name>
<dbReference type="AlphaFoldDB" id="A0A0K8TIJ1"/>
<dbReference type="SMART" id="SM00225">
    <property type="entry name" value="BTB"/>
    <property type="match status" value="1"/>
</dbReference>
<keyword evidence="1" id="KW-0812">Transmembrane</keyword>
<dbReference type="PROSITE" id="PS50097">
    <property type="entry name" value="BTB"/>
    <property type="match status" value="1"/>
</dbReference>
<dbReference type="InterPro" id="IPR008974">
    <property type="entry name" value="TRAF-like"/>
</dbReference>
<dbReference type="PROSITE" id="PS50144">
    <property type="entry name" value="MATH"/>
    <property type="match status" value="1"/>
</dbReference>
<feature type="transmembrane region" description="Helical" evidence="1">
    <location>
        <begin position="29"/>
        <end position="46"/>
    </location>
</feature>
<dbReference type="EMBL" id="GBRD01000866">
    <property type="protein sequence ID" value="JAG64955.1"/>
    <property type="molecule type" value="Transcribed_RNA"/>
</dbReference>
<dbReference type="Gene3D" id="2.60.210.10">
    <property type="entry name" value="Apoptosis, Tumor Necrosis Factor Receptor Associated Protein 2, Chain A"/>
    <property type="match status" value="1"/>
</dbReference>
<proteinExistence type="predicted"/>
<evidence type="ECO:0000259" key="2">
    <source>
        <dbReference type="PROSITE" id="PS50097"/>
    </source>
</evidence>
<dbReference type="GO" id="GO:0030163">
    <property type="term" value="P:protein catabolic process"/>
    <property type="evidence" value="ECO:0007669"/>
    <property type="project" value="UniProtKB-ARBA"/>
</dbReference>
<keyword evidence="1" id="KW-0472">Membrane</keyword>
<sequence length="397" mass="45092">MRRQPESSVVTFLAFFVNTRVLRVSVSRWIQVAVFIGLGIAIKRIMKIWPKFTRSGSCDSKQITNILGFSFSWTISNFSACEFKELESPEVPYHTAKWYLVLRSSLVDGTPMLGLYIKVSGLRIPLEIKYQLSMVDVKNERVYNFVHRDTWNSVKAAWFSGTPKFINTEEINVQNGLLVNGSVTFLAQIVAVNPITENFVIPDFPDSLSPPVSPETITETRSEPQDSVNDLERDLRTLLKKEELSDLKLSIQGREFSAHKAIVAARCPSIASQILDGANEIVFDDMDPNVFSDVLTFIYTDNIDDESLTEKGEMVLKTAEILKLEKLKSRAEKVLLSSLNPSNATDRLILAYECNCEQMKEPILQMMKQYKTEVQATPNWKLLKNYPEILLDLFTVI</sequence>
<dbReference type="Pfam" id="PF00651">
    <property type="entry name" value="BTB"/>
    <property type="match status" value="1"/>
</dbReference>
<feature type="domain" description="BTB" evidence="2">
    <location>
        <begin position="245"/>
        <end position="307"/>
    </location>
</feature>
<evidence type="ECO:0000256" key="1">
    <source>
        <dbReference type="SAM" id="Phobius"/>
    </source>
</evidence>
<dbReference type="Pfam" id="PF22486">
    <property type="entry name" value="MATH_2"/>
    <property type="match status" value="1"/>
</dbReference>
<evidence type="ECO:0008006" key="5">
    <source>
        <dbReference type="Google" id="ProtNLM"/>
    </source>
</evidence>
<feature type="domain" description="MATH" evidence="3">
    <location>
        <begin position="68"/>
        <end position="189"/>
    </location>
</feature>
<dbReference type="Gene3D" id="3.30.710.10">
    <property type="entry name" value="Potassium Channel Kv1.1, Chain A"/>
    <property type="match status" value="1"/>
</dbReference>
<dbReference type="CDD" id="cd00121">
    <property type="entry name" value="MATH"/>
    <property type="match status" value="1"/>
</dbReference>
<reference evidence="4" key="1">
    <citation type="submission" date="2014-09" db="EMBL/GenBank/DDBJ databases">
        <authorList>
            <person name="Magalhaes I.L.F."/>
            <person name="Oliveira U."/>
            <person name="Santos F.R."/>
            <person name="Vidigal T.H.D.A."/>
            <person name="Brescovit A.D."/>
            <person name="Santos A.J."/>
        </authorList>
    </citation>
    <scope>NUCLEOTIDE SEQUENCE</scope>
</reference>
<dbReference type="InterPro" id="IPR011333">
    <property type="entry name" value="SKP1/BTB/POZ_sf"/>
</dbReference>